<evidence type="ECO:0000313" key="2">
    <source>
        <dbReference type="EMBL" id="GAG62594.1"/>
    </source>
</evidence>
<feature type="transmembrane region" description="Helical" evidence="1">
    <location>
        <begin position="385"/>
        <end position="403"/>
    </location>
</feature>
<dbReference type="SUPFAM" id="SSF53474">
    <property type="entry name" value="alpha/beta-Hydrolases"/>
    <property type="match status" value="1"/>
</dbReference>
<keyword evidence="1" id="KW-0812">Transmembrane</keyword>
<evidence type="ECO:0000256" key="1">
    <source>
        <dbReference type="SAM" id="Phobius"/>
    </source>
</evidence>
<accession>X0Z0T1</accession>
<reference evidence="2" key="1">
    <citation type="journal article" date="2014" name="Front. Microbiol.">
        <title>High frequency of phylogenetically diverse reductive dehalogenase-homologous genes in deep subseafloor sedimentary metagenomes.</title>
        <authorList>
            <person name="Kawai M."/>
            <person name="Futagami T."/>
            <person name="Toyoda A."/>
            <person name="Takaki Y."/>
            <person name="Nishi S."/>
            <person name="Hori S."/>
            <person name="Arai W."/>
            <person name="Tsubouchi T."/>
            <person name="Morono Y."/>
            <person name="Uchiyama I."/>
            <person name="Ito T."/>
            <person name="Fujiyama A."/>
            <person name="Inagaki F."/>
            <person name="Takami H."/>
        </authorList>
    </citation>
    <scope>NUCLEOTIDE SEQUENCE</scope>
    <source>
        <strain evidence="2">Expedition CK06-06</strain>
    </source>
</reference>
<keyword evidence="1" id="KW-0472">Membrane</keyword>
<feature type="transmembrane region" description="Helical" evidence="1">
    <location>
        <begin position="298"/>
        <end position="315"/>
    </location>
</feature>
<feature type="transmembrane region" description="Helical" evidence="1">
    <location>
        <begin position="327"/>
        <end position="346"/>
    </location>
</feature>
<dbReference type="EMBL" id="BART01006386">
    <property type="protein sequence ID" value="GAG62594.1"/>
    <property type="molecule type" value="Genomic_DNA"/>
</dbReference>
<feature type="transmembrane region" description="Helical" evidence="1">
    <location>
        <begin position="145"/>
        <end position="167"/>
    </location>
</feature>
<sequence length="406" mass="46829">VVLYHPLADIENLLTSIPLRYLIGSNTVVTNLDEIQDGFELANENNTQNLLLLQGEVDNIITLADTERFYAKINPSNRTDIILKTRPGIGHGGNEEDITSLKMAIAWFEHFYHNQTIDITNLENEIIGISLFNYNFPSNTVSEDLIITSAIFLFIGLSSLVIKFRILPHWDKLPMKKDVDNSREGKKKYKKMIIYRTSGYMGALIITGIIFSLFNQSILYGYFICFPIISIIIMLFIPSELHSNWKEEWKNWIRNDLIPFTYSLSIVIIPTIYFLLLYNLVTGLTMSFSIPIFNISSLPYLVLGLGSGIMDYLYLREMKGRHSMILMIIRPITILIFLVFIPLPPFPILGGIISHVLFILLTGVILYYIRRLVMLLAKFYKNSSSLYLLVMLPFVIFYMRVFFRII</sequence>
<dbReference type="InterPro" id="IPR029058">
    <property type="entry name" value="AB_hydrolase_fold"/>
</dbReference>
<proteinExistence type="predicted"/>
<dbReference type="AlphaFoldDB" id="X0Z0T1"/>
<name>X0Z0T1_9ZZZZ</name>
<feature type="non-terminal residue" evidence="2">
    <location>
        <position position="1"/>
    </location>
</feature>
<dbReference type="Gene3D" id="3.40.50.1820">
    <property type="entry name" value="alpha/beta hydrolase"/>
    <property type="match status" value="1"/>
</dbReference>
<protein>
    <submittedName>
        <fullName evidence="2">Uncharacterized protein</fullName>
    </submittedName>
</protein>
<feature type="transmembrane region" description="Helical" evidence="1">
    <location>
        <begin position="257"/>
        <end position="278"/>
    </location>
</feature>
<gene>
    <name evidence="2" type="ORF">S01H4_14561</name>
</gene>
<feature type="transmembrane region" description="Helical" evidence="1">
    <location>
        <begin position="220"/>
        <end position="237"/>
    </location>
</feature>
<keyword evidence="1" id="KW-1133">Transmembrane helix</keyword>
<organism evidence="2">
    <name type="scientific">marine sediment metagenome</name>
    <dbReference type="NCBI Taxonomy" id="412755"/>
    <lineage>
        <taxon>unclassified sequences</taxon>
        <taxon>metagenomes</taxon>
        <taxon>ecological metagenomes</taxon>
    </lineage>
</organism>
<comment type="caution">
    <text evidence="2">The sequence shown here is derived from an EMBL/GenBank/DDBJ whole genome shotgun (WGS) entry which is preliminary data.</text>
</comment>
<feature type="transmembrane region" description="Helical" evidence="1">
    <location>
        <begin position="193"/>
        <end position="214"/>
    </location>
</feature>
<feature type="transmembrane region" description="Helical" evidence="1">
    <location>
        <begin position="352"/>
        <end position="373"/>
    </location>
</feature>